<dbReference type="PANTHER" id="PTHR43364">
    <property type="entry name" value="NADH-SPECIFIC METHYLGLYOXAL REDUCTASE-RELATED"/>
    <property type="match status" value="1"/>
</dbReference>
<dbReference type="Gene3D" id="3.20.20.100">
    <property type="entry name" value="NADP-dependent oxidoreductase domain"/>
    <property type="match status" value="1"/>
</dbReference>
<feature type="domain" description="NADP-dependent oxidoreductase" evidence="4">
    <location>
        <begin position="30"/>
        <end position="332"/>
    </location>
</feature>
<dbReference type="PANTHER" id="PTHR43364:SF7">
    <property type="entry name" value="NADP-DEPENDENT OXIDOREDUCTASE DOMAIN-CONTAINING PROTEIN-RELATED"/>
    <property type="match status" value="1"/>
</dbReference>
<keyword evidence="1" id="KW-0521">NADP</keyword>
<dbReference type="GO" id="GO:0016491">
    <property type="term" value="F:oxidoreductase activity"/>
    <property type="evidence" value="ECO:0007669"/>
    <property type="project" value="UniProtKB-KW"/>
</dbReference>
<comment type="caution">
    <text evidence="5">The sequence shown here is derived from an EMBL/GenBank/DDBJ whole genome shotgun (WGS) entry which is preliminary data.</text>
</comment>
<accession>A0A8H7ME51</accession>
<dbReference type="Proteomes" id="UP000651452">
    <property type="component" value="Unassembled WGS sequence"/>
</dbReference>
<organism evidence="5 6">
    <name type="scientific">Ascochyta lentis</name>
    <dbReference type="NCBI Taxonomy" id="205686"/>
    <lineage>
        <taxon>Eukaryota</taxon>
        <taxon>Fungi</taxon>
        <taxon>Dikarya</taxon>
        <taxon>Ascomycota</taxon>
        <taxon>Pezizomycotina</taxon>
        <taxon>Dothideomycetes</taxon>
        <taxon>Pleosporomycetidae</taxon>
        <taxon>Pleosporales</taxon>
        <taxon>Pleosporineae</taxon>
        <taxon>Didymellaceae</taxon>
        <taxon>Ascochyta</taxon>
    </lineage>
</organism>
<keyword evidence="6" id="KW-1185">Reference proteome</keyword>
<dbReference type="OrthoDB" id="48988at2759"/>
<gene>
    <name evidence="5" type="ORF">EKO04_004554</name>
</gene>
<dbReference type="AlphaFoldDB" id="A0A8H7ME51"/>
<evidence type="ECO:0000256" key="2">
    <source>
        <dbReference type="ARBA" id="ARBA00023002"/>
    </source>
</evidence>
<comment type="similarity">
    <text evidence="3">Belongs to the aldo/keto reductase family. Aldo/keto reductase 2 subfamily.</text>
</comment>
<dbReference type="InterPro" id="IPR036812">
    <property type="entry name" value="NAD(P)_OxRdtase_dom_sf"/>
</dbReference>
<keyword evidence="2" id="KW-0560">Oxidoreductase</keyword>
<reference evidence="5" key="2">
    <citation type="submission" date="2020-09" db="EMBL/GenBank/DDBJ databases">
        <title>Reference genome assembly for Australian Ascochyta lentis isolate Al4.</title>
        <authorList>
            <person name="Lee R.C."/>
            <person name="Farfan-Caceres L.M."/>
            <person name="Debler J.W."/>
            <person name="Williams A.H."/>
            <person name="Henares B.M."/>
        </authorList>
    </citation>
    <scope>NUCLEOTIDE SEQUENCE</scope>
    <source>
        <strain evidence="5">Al4</strain>
    </source>
</reference>
<protein>
    <recommendedName>
        <fullName evidence="4">NADP-dependent oxidoreductase domain-containing protein</fullName>
    </recommendedName>
</protein>
<name>A0A8H7ME51_9PLEO</name>
<reference evidence="5" key="1">
    <citation type="submission" date="2018-12" db="EMBL/GenBank/DDBJ databases">
        <authorList>
            <person name="Syme R.A."/>
            <person name="Farfan-Caceres L."/>
            <person name="Lichtenzveig J."/>
        </authorList>
    </citation>
    <scope>NUCLEOTIDE SEQUENCE</scope>
    <source>
        <strain evidence="5">Al4</strain>
    </source>
</reference>
<evidence type="ECO:0000256" key="3">
    <source>
        <dbReference type="ARBA" id="ARBA00038157"/>
    </source>
</evidence>
<evidence type="ECO:0000259" key="4">
    <source>
        <dbReference type="Pfam" id="PF00248"/>
    </source>
</evidence>
<dbReference type="InterPro" id="IPR050523">
    <property type="entry name" value="AKR_Detox_Biosynth"/>
</dbReference>
<dbReference type="EMBL" id="RZGK01000008">
    <property type="protein sequence ID" value="KAF9697146.1"/>
    <property type="molecule type" value="Genomic_DNA"/>
</dbReference>
<dbReference type="Pfam" id="PF00248">
    <property type="entry name" value="Aldo_ket_red"/>
    <property type="match status" value="1"/>
</dbReference>
<proteinExistence type="inferred from homology"/>
<evidence type="ECO:0000313" key="5">
    <source>
        <dbReference type="EMBL" id="KAF9697146.1"/>
    </source>
</evidence>
<dbReference type="SUPFAM" id="SSF51430">
    <property type="entry name" value="NAD(P)-linked oxidoreductase"/>
    <property type="match status" value="1"/>
</dbReference>
<evidence type="ECO:0000313" key="6">
    <source>
        <dbReference type="Proteomes" id="UP000651452"/>
    </source>
</evidence>
<dbReference type="InterPro" id="IPR023210">
    <property type="entry name" value="NADP_OxRdtase_dom"/>
</dbReference>
<sequence length="382" mass="42925">MSIFTPPPKPKTQFGWHRILSPTANVKVSPIAIGGISFGNSWSELFGKSEDALKLLDAFYEIGGNFIDTSNTYNSEESESLIGEWMENRGVRDQMVIATKYGAGYKSWDRESVPLQSNYTGPSAKSMHISVRDSLKKLRTDYIDILYVHWWDVNCSVEEVMRGLHALVMAKQVLYLGASDVPAWVVVKANSYARHNGLTPFSIYQGRWNAAFRDMESEIIPMCEDQGMAITSWASLGGGQLATREQREKLKNDPDAGHGFYETSEEDIKVCEVLEDLAKKKSATLQDIALAYLFHQSTYVFPIVGVQTIEHVKLMPNALNIHLSTKEIDEIHNATLFRPLFPNSFLFGEGYSTRLTAADQTNYQMSTWINAPPKQSPYAPRS</sequence>
<evidence type="ECO:0000256" key="1">
    <source>
        <dbReference type="ARBA" id="ARBA00022857"/>
    </source>
</evidence>